<accession>A0A8J7JV39</accession>
<name>A0A8J7JV39_9CYAN</name>
<dbReference type="InterPro" id="IPR014951">
    <property type="entry name" value="DUF1822"/>
</dbReference>
<dbReference type="EMBL" id="JADEWL010000053">
    <property type="protein sequence ID" value="MBE9214195.1"/>
    <property type="molecule type" value="Genomic_DNA"/>
</dbReference>
<sequence length="323" mass="36344">MHSLSNSLTFTVPLGLEARNAAEKFRRQHSNHQKGEQVYLNTLAVLAVKYYLGCMGWETNWESSHSYNPFMQELMDVADLQVGNLGKLECRPVLPSSEILFVPPEVATNRIGYVAVQLNENFKTANILGFIKTAINNGEIFINQLESLEGFLSHLHHIQQYKTVKVGVNLSKWLDNLFETSWMALEEIFGSLDQKKLAFRSVSSKPEANVVRAKIIDLGLQLKHQSVVLVVAIAKRSPQSGIAPLSEQKVEIIVQLHPIAGKTYLSSNLRLNLISELGEIIQQVESRSNDNFVQLKRFRGYPGESFNIQVSDGDFTIEETFVI</sequence>
<evidence type="ECO:0000313" key="2">
    <source>
        <dbReference type="Proteomes" id="UP000620559"/>
    </source>
</evidence>
<reference evidence="1" key="1">
    <citation type="submission" date="2020-10" db="EMBL/GenBank/DDBJ databases">
        <authorList>
            <person name="Castelo-Branco R."/>
            <person name="Eusebio N."/>
            <person name="Adriana R."/>
            <person name="Vieira A."/>
            <person name="Brugerolle De Fraissinette N."/>
            <person name="Rezende De Castro R."/>
            <person name="Schneider M.P."/>
            <person name="Vasconcelos V."/>
            <person name="Leao P.N."/>
        </authorList>
    </citation>
    <scope>NUCLEOTIDE SEQUENCE</scope>
    <source>
        <strain evidence="1">LEGE 06105</strain>
    </source>
</reference>
<evidence type="ECO:0000313" key="1">
    <source>
        <dbReference type="EMBL" id="MBE9214195.1"/>
    </source>
</evidence>
<proteinExistence type="predicted"/>
<organism evidence="1 2">
    <name type="scientific">Plectonema cf. radiosum LEGE 06105</name>
    <dbReference type="NCBI Taxonomy" id="945769"/>
    <lineage>
        <taxon>Bacteria</taxon>
        <taxon>Bacillati</taxon>
        <taxon>Cyanobacteriota</taxon>
        <taxon>Cyanophyceae</taxon>
        <taxon>Oscillatoriophycideae</taxon>
        <taxon>Oscillatoriales</taxon>
        <taxon>Microcoleaceae</taxon>
        <taxon>Plectonema</taxon>
    </lineage>
</organism>
<dbReference type="Proteomes" id="UP000620559">
    <property type="component" value="Unassembled WGS sequence"/>
</dbReference>
<dbReference type="Pfam" id="PF08852">
    <property type="entry name" value="DUF1822"/>
    <property type="match status" value="1"/>
</dbReference>
<protein>
    <submittedName>
        <fullName evidence="1">DUF1822 family protein</fullName>
    </submittedName>
</protein>
<dbReference type="AlphaFoldDB" id="A0A8J7JV39"/>
<dbReference type="RefSeq" id="WP_193921726.1">
    <property type="nucleotide sequence ID" value="NZ_JADEWL010000053.1"/>
</dbReference>
<keyword evidence="2" id="KW-1185">Reference proteome</keyword>
<gene>
    <name evidence="1" type="ORF">IQ247_16230</name>
</gene>
<comment type="caution">
    <text evidence="1">The sequence shown here is derived from an EMBL/GenBank/DDBJ whole genome shotgun (WGS) entry which is preliminary data.</text>
</comment>